<feature type="domain" description="PAC" evidence="3">
    <location>
        <begin position="78"/>
        <end position="132"/>
    </location>
</feature>
<feature type="domain" description="PAS" evidence="2">
    <location>
        <begin position="255"/>
        <end position="325"/>
    </location>
</feature>
<feature type="domain" description="PAS" evidence="2">
    <location>
        <begin position="147"/>
        <end position="174"/>
    </location>
</feature>
<dbReference type="NCBIfam" id="TIGR00229">
    <property type="entry name" value="sensory_box"/>
    <property type="match status" value="3"/>
</dbReference>
<dbReference type="SUPFAM" id="SSF55785">
    <property type="entry name" value="PYP-like sensor domain (PAS domain)"/>
    <property type="match status" value="3"/>
</dbReference>
<dbReference type="Gene3D" id="3.30.70.270">
    <property type="match status" value="1"/>
</dbReference>
<dbReference type="PROSITE" id="PS50883">
    <property type="entry name" value="EAL"/>
    <property type="match status" value="1"/>
</dbReference>
<dbReference type="InterPro" id="IPR001610">
    <property type="entry name" value="PAC"/>
</dbReference>
<dbReference type="PANTHER" id="PTHR44757">
    <property type="entry name" value="DIGUANYLATE CYCLASE DGCP"/>
    <property type="match status" value="1"/>
</dbReference>
<organism evidence="6 7">
    <name type="scientific">Cellvibrio polysaccharolyticus</name>
    <dbReference type="NCBI Taxonomy" id="2082724"/>
    <lineage>
        <taxon>Bacteria</taxon>
        <taxon>Pseudomonadati</taxon>
        <taxon>Pseudomonadota</taxon>
        <taxon>Gammaproteobacteria</taxon>
        <taxon>Cellvibrionales</taxon>
        <taxon>Cellvibrionaceae</taxon>
        <taxon>Cellvibrio</taxon>
    </lineage>
</organism>
<dbReference type="SUPFAM" id="SSF55781">
    <property type="entry name" value="GAF domain-like"/>
    <property type="match status" value="1"/>
</dbReference>
<dbReference type="PANTHER" id="PTHR44757:SF2">
    <property type="entry name" value="BIOFILM ARCHITECTURE MAINTENANCE PROTEIN MBAA"/>
    <property type="match status" value="1"/>
</dbReference>
<dbReference type="Pfam" id="PF13426">
    <property type="entry name" value="PAS_9"/>
    <property type="match status" value="1"/>
</dbReference>
<evidence type="ECO:0000259" key="4">
    <source>
        <dbReference type="PROSITE" id="PS50883"/>
    </source>
</evidence>
<dbReference type="SMART" id="SM00052">
    <property type="entry name" value="EAL"/>
    <property type="match status" value="1"/>
</dbReference>
<dbReference type="PROSITE" id="PS50113">
    <property type="entry name" value="PAC"/>
    <property type="match status" value="3"/>
</dbReference>
<dbReference type="Pfam" id="PF08447">
    <property type="entry name" value="PAS_3"/>
    <property type="match status" value="2"/>
</dbReference>
<sequence>MTIPNDNAPHILEALDQALAIAEFSTAGNLIHANHNYLSIFGYQLEQIQGWHYTRFHHEHHASSDEYRDFWRNQNQVSTLSGQFCRKHSNGYPIWLEASYTPITDASGQRIKIIKFASDITATKVAANEQNMKLQALDRSMKIAEFSLEGTLLDVNDNFLRSFGYTRNEVIGKSHTFFCFTDDVTHISYKTLWSRLRQGQFYSGLCERKNKAGERIWLEATYNPVYDLNGQLVKIIKFSSDITERVKKESQQNERVKLLSLVADETGNAVLLTDADWNIIYVNAAFTRIFGYTPAEVLGKPSNQLLLPDATPADTSAMHQALLAGKSQHFEKLTQSKTGERSWSAIHVNPIMDEQAILTHACCVMTDITEPKMHEVLQHKVLEAMVYETPLSEIMAKICTEVERIAPEVIPSILAIDENKCLRPLAAPGLPKAYCDALEGLEIGPMVGSCGTAAFTGKDVWVEDIATDPLWRDYAHLAQPLNVKSCWSVPIKTTTGKVVGTFAFYYRNRQQQPDPFHRRLIELSVNLCALALDREASKAQIRKLAFYDSLTGLANRSLLHAKADQAIANAMRNKEKLAVLFIDLDRFKQVNDSLGHNAGDELLKTVSTRLTNNRRRSDIVGRLSGDEFVLVLPQCDANQITDIIETLQADLFNGCNIDGTQITPSASIGISLFPDNGHDMETLLHRADIAMYQAKTQGRGRFSFFSNEMNVVAQERLALEAALREALAHNQLMLHYQPQIDMKTEQIYGVEALARWYHPVFGEISPARFIPLAEECGLIGELGHWALHEACKQLGDWRKRGLNVPMVSVNLSPTNFHNLHLPQMIMNTLAENSLSPKDLTLEITENVLLDTNPSTMKTLLEIHENGSRLSMDDFGSGYSSLNYLRKLPVSELKLDKSFVDDIEHDEASKALSYAALCIGESLQLTVIAEGIEKDGQYSILQKQGYHAAQGFLFSKPLPPASLEAWLVEQKNKETTPQSIAV</sequence>
<protein>
    <submittedName>
        <fullName evidence="6">EAL domain-containing protein</fullName>
    </submittedName>
</protein>
<dbReference type="InterPro" id="IPR029016">
    <property type="entry name" value="GAF-like_dom_sf"/>
</dbReference>
<dbReference type="CDD" id="cd01948">
    <property type="entry name" value="EAL"/>
    <property type="match status" value="1"/>
</dbReference>
<dbReference type="SMART" id="SM00091">
    <property type="entry name" value="PAS"/>
    <property type="match status" value="3"/>
</dbReference>
<dbReference type="SUPFAM" id="SSF55073">
    <property type="entry name" value="Nucleotide cyclase"/>
    <property type="match status" value="1"/>
</dbReference>
<dbReference type="InterPro" id="IPR029787">
    <property type="entry name" value="Nucleotide_cyclase"/>
</dbReference>
<evidence type="ECO:0000313" key="7">
    <source>
        <dbReference type="Proteomes" id="UP000652567"/>
    </source>
</evidence>
<evidence type="ECO:0000313" key="6">
    <source>
        <dbReference type="EMBL" id="MBE8717257.1"/>
    </source>
</evidence>
<comment type="cofactor">
    <cofactor evidence="1">
        <name>Mg(2+)</name>
        <dbReference type="ChEBI" id="CHEBI:18420"/>
    </cofactor>
</comment>
<dbReference type="AlphaFoldDB" id="A0A928V5Z3"/>
<dbReference type="SMART" id="SM00267">
    <property type="entry name" value="GGDEF"/>
    <property type="match status" value="1"/>
</dbReference>
<feature type="domain" description="PAC" evidence="3">
    <location>
        <begin position="328"/>
        <end position="380"/>
    </location>
</feature>
<dbReference type="InterPro" id="IPR000014">
    <property type="entry name" value="PAS"/>
</dbReference>
<dbReference type="NCBIfam" id="TIGR00254">
    <property type="entry name" value="GGDEF"/>
    <property type="match status" value="1"/>
</dbReference>
<dbReference type="InterPro" id="IPR012226">
    <property type="entry name" value="Diguanyl_cyclase/Pdiesterase"/>
</dbReference>
<dbReference type="InterPro" id="IPR001633">
    <property type="entry name" value="EAL_dom"/>
</dbReference>
<dbReference type="InterPro" id="IPR003018">
    <property type="entry name" value="GAF"/>
</dbReference>
<dbReference type="CDD" id="cd01949">
    <property type="entry name" value="GGDEF"/>
    <property type="match status" value="1"/>
</dbReference>
<dbReference type="SUPFAM" id="SSF141868">
    <property type="entry name" value="EAL domain-like"/>
    <property type="match status" value="1"/>
</dbReference>
<feature type="domain" description="PAC" evidence="3">
    <location>
        <begin position="195"/>
        <end position="254"/>
    </location>
</feature>
<dbReference type="RefSeq" id="WP_193908970.1">
    <property type="nucleotide sequence ID" value="NZ_PRDL01000001.1"/>
</dbReference>
<dbReference type="InterPro" id="IPR000160">
    <property type="entry name" value="GGDEF_dom"/>
</dbReference>
<dbReference type="Gene3D" id="3.20.20.450">
    <property type="entry name" value="EAL domain"/>
    <property type="match status" value="1"/>
</dbReference>
<evidence type="ECO:0000259" key="5">
    <source>
        <dbReference type="PROSITE" id="PS50887"/>
    </source>
</evidence>
<dbReference type="PIRSF" id="PIRSF005925">
    <property type="entry name" value="Dos"/>
    <property type="match status" value="1"/>
</dbReference>
<gene>
    <name evidence="6" type="ORF">C4F51_08665</name>
</gene>
<dbReference type="InterPro" id="IPR035965">
    <property type="entry name" value="PAS-like_dom_sf"/>
</dbReference>
<dbReference type="Proteomes" id="UP000652567">
    <property type="component" value="Unassembled WGS sequence"/>
</dbReference>
<comment type="caution">
    <text evidence="6">The sequence shown here is derived from an EMBL/GenBank/DDBJ whole genome shotgun (WGS) entry which is preliminary data.</text>
</comment>
<feature type="domain" description="EAL" evidence="4">
    <location>
        <begin position="716"/>
        <end position="970"/>
    </location>
</feature>
<dbReference type="SMART" id="SM00086">
    <property type="entry name" value="PAC"/>
    <property type="match status" value="3"/>
</dbReference>
<dbReference type="Pfam" id="PF13185">
    <property type="entry name" value="GAF_2"/>
    <property type="match status" value="1"/>
</dbReference>
<dbReference type="InterPro" id="IPR052155">
    <property type="entry name" value="Biofilm_reg_signaling"/>
</dbReference>
<keyword evidence="7" id="KW-1185">Reference proteome</keyword>
<dbReference type="Pfam" id="PF00990">
    <property type="entry name" value="GGDEF"/>
    <property type="match status" value="1"/>
</dbReference>
<dbReference type="InterPro" id="IPR013655">
    <property type="entry name" value="PAS_fold_3"/>
</dbReference>
<dbReference type="Gene3D" id="3.30.450.20">
    <property type="entry name" value="PAS domain"/>
    <property type="match status" value="3"/>
</dbReference>
<dbReference type="PROSITE" id="PS50887">
    <property type="entry name" value="GGDEF"/>
    <property type="match status" value="1"/>
</dbReference>
<evidence type="ECO:0000259" key="2">
    <source>
        <dbReference type="PROSITE" id="PS50112"/>
    </source>
</evidence>
<accession>A0A928V5Z3</accession>
<dbReference type="SMART" id="SM00065">
    <property type="entry name" value="GAF"/>
    <property type="match status" value="1"/>
</dbReference>
<dbReference type="FunFam" id="3.30.70.270:FF:000001">
    <property type="entry name" value="Diguanylate cyclase domain protein"/>
    <property type="match status" value="1"/>
</dbReference>
<dbReference type="InterPro" id="IPR000700">
    <property type="entry name" value="PAS-assoc_C"/>
</dbReference>
<proteinExistence type="predicted"/>
<dbReference type="InterPro" id="IPR043128">
    <property type="entry name" value="Rev_trsase/Diguanyl_cyclase"/>
</dbReference>
<reference evidence="6" key="1">
    <citation type="submission" date="2018-07" db="EMBL/GenBank/DDBJ databases">
        <title>Genome assembly of strain Ka43.</title>
        <authorList>
            <person name="Kukolya J."/>
            <person name="Nagy I."/>
            <person name="Horvath B."/>
            <person name="Toth A."/>
        </authorList>
    </citation>
    <scope>NUCLEOTIDE SEQUENCE</scope>
    <source>
        <strain evidence="6">KB43</strain>
    </source>
</reference>
<evidence type="ECO:0000259" key="3">
    <source>
        <dbReference type="PROSITE" id="PS50113"/>
    </source>
</evidence>
<dbReference type="InterPro" id="IPR035919">
    <property type="entry name" value="EAL_sf"/>
</dbReference>
<name>A0A928V5Z3_9GAMM</name>
<dbReference type="GO" id="GO:0003824">
    <property type="term" value="F:catalytic activity"/>
    <property type="evidence" value="ECO:0007669"/>
    <property type="project" value="UniProtKB-ARBA"/>
</dbReference>
<dbReference type="EMBL" id="PRDL01000001">
    <property type="protein sequence ID" value="MBE8717257.1"/>
    <property type="molecule type" value="Genomic_DNA"/>
</dbReference>
<dbReference type="Gene3D" id="3.30.450.40">
    <property type="match status" value="1"/>
</dbReference>
<dbReference type="Pfam" id="PF00563">
    <property type="entry name" value="EAL"/>
    <property type="match status" value="1"/>
</dbReference>
<dbReference type="PROSITE" id="PS50112">
    <property type="entry name" value="PAS"/>
    <property type="match status" value="2"/>
</dbReference>
<feature type="domain" description="GGDEF" evidence="5">
    <location>
        <begin position="575"/>
        <end position="707"/>
    </location>
</feature>
<dbReference type="CDD" id="cd00130">
    <property type="entry name" value="PAS"/>
    <property type="match status" value="3"/>
</dbReference>
<evidence type="ECO:0000256" key="1">
    <source>
        <dbReference type="ARBA" id="ARBA00001946"/>
    </source>
</evidence>